<dbReference type="EMBL" id="CAUYUJ010016310">
    <property type="protein sequence ID" value="CAK0863880.1"/>
    <property type="molecule type" value="Genomic_DNA"/>
</dbReference>
<reference evidence="2" key="1">
    <citation type="submission" date="2023-10" db="EMBL/GenBank/DDBJ databases">
        <authorList>
            <person name="Chen Y."/>
            <person name="Shah S."/>
            <person name="Dougan E. K."/>
            <person name="Thang M."/>
            <person name="Chan C."/>
        </authorList>
    </citation>
    <scope>NUCLEOTIDE SEQUENCE [LARGE SCALE GENOMIC DNA]</scope>
</reference>
<feature type="compositionally biased region" description="Polar residues" evidence="1">
    <location>
        <begin position="17"/>
        <end position="29"/>
    </location>
</feature>
<keyword evidence="3" id="KW-1185">Reference proteome</keyword>
<proteinExistence type="predicted"/>
<feature type="compositionally biased region" description="Basic residues" evidence="1">
    <location>
        <begin position="94"/>
        <end position="112"/>
    </location>
</feature>
<dbReference type="Proteomes" id="UP001189429">
    <property type="component" value="Unassembled WGS sequence"/>
</dbReference>
<comment type="caution">
    <text evidence="2">The sequence shown here is derived from an EMBL/GenBank/DDBJ whole genome shotgun (WGS) entry which is preliminary data.</text>
</comment>
<evidence type="ECO:0000256" key="1">
    <source>
        <dbReference type="SAM" id="MobiDB-lite"/>
    </source>
</evidence>
<organism evidence="2 3">
    <name type="scientific">Prorocentrum cordatum</name>
    <dbReference type="NCBI Taxonomy" id="2364126"/>
    <lineage>
        <taxon>Eukaryota</taxon>
        <taxon>Sar</taxon>
        <taxon>Alveolata</taxon>
        <taxon>Dinophyceae</taxon>
        <taxon>Prorocentrales</taxon>
        <taxon>Prorocentraceae</taxon>
        <taxon>Prorocentrum</taxon>
    </lineage>
</organism>
<feature type="region of interest" description="Disordered" evidence="1">
    <location>
        <begin position="1"/>
        <end position="31"/>
    </location>
</feature>
<accession>A0ABN9UXD4</accession>
<gene>
    <name evidence="2" type="ORF">PCOR1329_LOCUS51906</name>
</gene>
<evidence type="ECO:0000313" key="2">
    <source>
        <dbReference type="EMBL" id="CAK0863880.1"/>
    </source>
</evidence>
<sequence length="112" mass="11691">MAYAADDSTDAARPTANAINTASAGSASQAVGPVEARRLLQPRLGVASATGCTRDLRRTSADTACGVAYHGPINRIMGALSSIPEQMQLVQKGVRGRHPRGGRLRPRRGSPL</sequence>
<evidence type="ECO:0000313" key="3">
    <source>
        <dbReference type="Proteomes" id="UP001189429"/>
    </source>
</evidence>
<feature type="region of interest" description="Disordered" evidence="1">
    <location>
        <begin position="91"/>
        <end position="112"/>
    </location>
</feature>
<name>A0ABN9UXD4_9DINO</name>
<protein>
    <submittedName>
        <fullName evidence="2">Uncharacterized protein</fullName>
    </submittedName>
</protein>